<reference evidence="1" key="1">
    <citation type="submission" date="2021-05" db="EMBL/GenBank/DDBJ databases">
        <authorList>
            <person name="Scholz U."/>
            <person name="Mascher M."/>
            <person name="Fiebig A."/>
        </authorList>
    </citation>
    <scope>NUCLEOTIDE SEQUENCE [LARGE SCALE GENOMIC DNA]</scope>
</reference>
<organism evidence="1 2">
    <name type="scientific">Avena sativa</name>
    <name type="common">Oat</name>
    <dbReference type="NCBI Taxonomy" id="4498"/>
    <lineage>
        <taxon>Eukaryota</taxon>
        <taxon>Viridiplantae</taxon>
        <taxon>Streptophyta</taxon>
        <taxon>Embryophyta</taxon>
        <taxon>Tracheophyta</taxon>
        <taxon>Spermatophyta</taxon>
        <taxon>Magnoliopsida</taxon>
        <taxon>Liliopsida</taxon>
        <taxon>Poales</taxon>
        <taxon>Poaceae</taxon>
        <taxon>BOP clade</taxon>
        <taxon>Pooideae</taxon>
        <taxon>Poodae</taxon>
        <taxon>Poeae</taxon>
        <taxon>Poeae Chloroplast Group 1 (Aveneae type)</taxon>
        <taxon>Aveninae</taxon>
        <taxon>Avena</taxon>
    </lineage>
</organism>
<proteinExistence type="predicted"/>
<reference evidence="1" key="2">
    <citation type="submission" date="2025-09" db="UniProtKB">
        <authorList>
            <consortium name="EnsemblPlants"/>
        </authorList>
    </citation>
    <scope>IDENTIFICATION</scope>
</reference>
<keyword evidence="2" id="KW-1185">Reference proteome</keyword>
<dbReference type="Proteomes" id="UP001732700">
    <property type="component" value="Chromosome 7D"/>
</dbReference>
<sequence length="426" mass="48279">MSCLDPTWRWRVTYTTSKDLDRGRQKHYDGEIHLCPKHNWLALINAKGGGLIGKKISLNDLPRIGSILPFTGFKVTVLSCILCPELCGLSPDFDLIDPIIDPIILASSLNLDLSSGLAFKNEVKRKFRSTVHPLGKAHHFLMVVSFGRSKFKPDDKSVALALESCIGGVAQDLSVLKLADRVFRFSVSSKYVGFLVYGLQQYSCRDFKCFFHLWSNGGPLWNKKFNAWQKECNEEWTLISPNKKRTDCALRALKKKPGRSCFRKVYSGSKKLSFAAFEKYDACEGYECPISKDQADVYLEAGYDCPQLRRRAGAILPPSVSVVTQNIQFGTFSEETQPSHGKDSNSKVQNEEDPDFGKIIDDMVYRVFKCRKCLSMGHVTNQCSNQIRCRACFHYGHIKKECLKLKSQARKRWIPKGKRQFGQNVS</sequence>
<evidence type="ECO:0000313" key="1">
    <source>
        <dbReference type="EnsemblPlants" id="AVESA.00010b.r2.7DG1382460.1.CDS.1"/>
    </source>
</evidence>
<protein>
    <submittedName>
        <fullName evidence="1">Uncharacterized protein</fullName>
    </submittedName>
</protein>
<dbReference type="EnsemblPlants" id="AVESA.00010b.r2.7DG1382460.1">
    <property type="protein sequence ID" value="AVESA.00010b.r2.7DG1382460.1.CDS.1"/>
    <property type="gene ID" value="AVESA.00010b.r2.7DG1382460"/>
</dbReference>
<evidence type="ECO:0000313" key="2">
    <source>
        <dbReference type="Proteomes" id="UP001732700"/>
    </source>
</evidence>
<accession>A0ACD6AKF3</accession>
<name>A0ACD6AKF3_AVESA</name>